<reference evidence="1" key="1">
    <citation type="submission" date="2020-04" db="EMBL/GenBank/DDBJ databases">
        <authorList>
            <person name="Chiriac C."/>
            <person name="Salcher M."/>
            <person name="Ghai R."/>
            <person name="Kavagutti S V."/>
        </authorList>
    </citation>
    <scope>NUCLEOTIDE SEQUENCE</scope>
</reference>
<name>A0A6J5N6Q1_9CAUD</name>
<evidence type="ECO:0000313" key="1">
    <source>
        <dbReference type="EMBL" id="CAB4154397.1"/>
    </source>
</evidence>
<proteinExistence type="predicted"/>
<sequence length="98" mass="10984">MTQKFDLVCVTWHDAHADSRWIEVTEIDDEAYLVTSVGYLVPKAKKGHVSLAQSFGADGFVDSVLHIPRGMVKSITYIDIPDNINIPKRQNRARSNAD</sequence>
<protein>
    <submittedName>
        <fullName evidence="1">Uncharacterized protein</fullName>
    </submittedName>
</protein>
<accession>A0A6J5N6Q1</accession>
<gene>
    <name evidence="1" type="ORF">UFOVP629_128</name>
</gene>
<organism evidence="1">
    <name type="scientific">uncultured Caudovirales phage</name>
    <dbReference type="NCBI Taxonomy" id="2100421"/>
    <lineage>
        <taxon>Viruses</taxon>
        <taxon>Duplodnaviria</taxon>
        <taxon>Heunggongvirae</taxon>
        <taxon>Uroviricota</taxon>
        <taxon>Caudoviricetes</taxon>
        <taxon>Peduoviridae</taxon>
        <taxon>Maltschvirus</taxon>
        <taxon>Maltschvirus maltsch</taxon>
    </lineage>
</organism>
<dbReference type="EMBL" id="LR796612">
    <property type="protein sequence ID" value="CAB4154397.1"/>
    <property type="molecule type" value="Genomic_DNA"/>
</dbReference>